<evidence type="ECO:0000256" key="3">
    <source>
        <dbReference type="HAMAP-Rule" id="MF_01077"/>
    </source>
</evidence>
<comment type="subcellular location">
    <subcellularLocation>
        <location evidence="3">Cytoplasm</location>
    </subcellularLocation>
</comment>
<dbReference type="OrthoDB" id="9805006at2"/>
<evidence type="ECO:0000313" key="6">
    <source>
        <dbReference type="EMBL" id="EPD30617.1"/>
    </source>
</evidence>
<dbReference type="Gene3D" id="2.30.30.180">
    <property type="entry name" value="Ribosome maturation factor RimP, C-terminal domain"/>
    <property type="match status" value="1"/>
</dbReference>
<comment type="similarity">
    <text evidence="3">Belongs to the RimP family.</text>
</comment>
<evidence type="ECO:0000259" key="4">
    <source>
        <dbReference type="Pfam" id="PF02576"/>
    </source>
</evidence>
<comment type="function">
    <text evidence="3">Required for maturation of 30S ribosomal subunits.</text>
</comment>
<name>A0A9W5RDZ8_9ACTO</name>
<dbReference type="EMBL" id="AGWN01000001">
    <property type="protein sequence ID" value="EPD30617.1"/>
    <property type="molecule type" value="Genomic_DNA"/>
</dbReference>
<protein>
    <recommendedName>
        <fullName evidence="3">Ribosome maturation factor RimP</fullName>
    </recommendedName>
</protein>
<gene>
    <name evidence="3" type="primary">rimP</name>
    <name evidence="6" type="ORF">HMPREF9238_00363</name>
</gene>
<comment type="caution">
    <text evidence="6">The sequence shown here is derived from an EMBL/GenBank/DDBJ whole genome shotgun (WGS) entry which is preliminary data.</text>
</comment>
<organism evidence="6 7">
    <name type="scientific">Gleimia europaea ACS-120-V-Col10b</name>
    <dbReference type="NCBI Taxonomy" id="883069"/>
    <lineage>
        <taxon>Bacteria</taxon>
        <taxon>Bacillati</taxon>
        <taxon>Actinomycetota</taxon>
        <taxon>Actinomycetes</taxon>
        <taxon>Actinomycetales</taxon>
        <taxon>Actinomycetaceae</taxon>
        <taxon>Gleimia</taxon>
    </lineage>
</organism>
<dbReference type="Gene3D" id="3.30.300.70">
    <property type="entry name" value="RimP-like superfamily, N-terminal"/>
    <property type="match status" value="1"/>
</dbReference>
<dbReference type="InterPro" id="IPR028989">
    <property type="entry name" value="RimP_N"/>
</dbReference>
<dbReference type="CDD" id="cd01734">
    <property type="entry name" value="YlxS_C"/>
    <property type="match status" value="1"/>
</dbReference>
<dbReference type="GO" id="GO:0006412">
    <property type="term" value="P:translation"/>
    <property type="evidence" value="ECO:0007669"/>
    <property type="project" value="TreeGrafter"/>
</dbReference>
<evidence type="ECO:0000256" key="2">
    <source>
        <dbReference type="ARBA" id="ARBA00022517"/>
    </source>
</evidence>
<feature type="domain" description="Ribosome maturation factor RimP N-terminal" evidence="4">
    <location>
        <begin position="12"/>
        <end position="86"/>
    </location>
</feature>
<dbReference type="Pfam" id="PF17384">
    <property type="entry name" value="DUF150_C"/>
    <property type="match status" value="1"/>
</dbReference>
<keyword evidence="1 3" id="KW-0963">Cytoplasm</keyword>
<keyword evidence="2 3" id="KW-0690">Ribosome biogenesis</keyword>
<dbReference type="InterPro" id="IPR035956">
    <property type="entry name" value="RimP_N_sf"/>
</dbReference>
<dbReference type="Proteomes" id="UP000014387">
    <property type="component" value="Unassembled WGS sequence"/>
</dbReference>
<evidence type="ECO:0000256" key="1">
    <source>
        <dbReference type="ARBA" id="ARBA00022490"/>
    </source>
</evidence>
<dbReference type="InterPro" id="IPR028998">
    <property type="entry name" value="RimP_C"/>
</dbReference>
<keyword evidence="7" id="KW-1185">Reference proteome</keyword>
<feature type="domain" description="Ribosome maturation factor RimP C-terminal" evidence="5">
    <location>
        <begin position="89"/>
        <end position="154"/>
    </location>
</feature>
<dbReference type="HAMAP" id="MF_01077">
    <property type="entry name" value="RimP"/>
    <property type="match status" value="1"/>
</dbReference>
<dbReference type="InterPro" id="IPR003728">
    <property type="entry name" value="Ribosome_maturation_RimP"/>
</dbReference>
<dbReference type="PANTHER" id="PTHR33867:SF1">
    <property type="entry name" value="RIBOSOME MATURATION FACTOR RIMP"/>
    <property type="match status" value="1"/>
</dbReference>
<dbReference type="SUPFAM" id="SSF75420">
    <property type="entry name" value="YhbC-like, N-terminal domain"/>
    <property type="match status" value="1"/>
</dbReference>
<dbReference type="AlphaFoldDB" id="A0A9W5RDZ8"/>
<evidence type="ECO:0000313" key="7">
    <source>
        <dbReference type="Proteomes" id="UP000014387"/>
    </source>
</evidence>
<dbReference type="GO" id="GO:0005829">
    <property type="term" value="C:cytosol"/>
    <property type="evidence" value="ECO:0007669"/>
    <property type="project" value="TreeGrafter"/>
</dbReference>
<reference evidence="6 7" key="1">
    <citation type="submission" date="2013-05" db="EMBL/GenBank/DDBJ databases">
        <title>The Genome Sequence of Actinomyces europaeus ACS-120-V-COL10B.</title>
        <authorList>
            <consortium name="The Broad Institute Genomics Platform"/>
            <person name="Earl A."/>
            <person name="Ward D."/>
            <person name="Feldgarden M."/>
            <person name="Gevers D."/>
            <person name="Saerens B."/>
            <person name="Vaneechoutte M."/>
            <person name="Walker B."/>
            <person name="Young S."/>
            <person name="Zeng Q."/>
            <person name="Gargeya S."/>
            <person name="Fitzgerald M."/>
            <person name="Haas B."/>
            <person name="Abouelleil A."/>
            <person name="Allen A.W."/>
            <person name="Alvarado L."/>
            <person name="Arachchi H.M."/>
            <person name="Berlin A.M."/>
            <person name="Chapman S.B."/>
            <person name="Gainer-Dewar J."/>
            <person name="Goldberg J."/>
            <person name="Griggs A."/>
            <person name="Gujja S."/>
            <person name="Hansen M."/>
            <person name="Howarth C."/>
            <person name="Imamovic A."/>
            <person name="Ireland A."/>
            <person name="Larimer J."/>
            <person name="McCowan C."/>
            <person name="Murphy C."/>
            <person name="Pearson M."/>
            <person name="Poon T.W."/>
            <person name="Priest M."/>
            <person name="Roberts A."/>
            <person name="Saif S."/>
            <person name="Shea T."/>
            <person name="Sisk P."/>
            <person name="Sykes S."/>
            <person name="Wortman J."/>
            <person name="Nusbaum C."/>
            <person name="Birren B."/>
        </authorList>
    </citation>
    <scope>NUCLEOTIDE SEQUENCE [LARGE SCALE GENOMIC DNA]</scope>
    <source>
        <strain evidence="6 7">ACS-120-V-Col10b</strain>
    </source>
</reference>
<dbReference type="GO" id="GO:0000028">
    <property type="term" value="P:ribosomal small subunit assembly"/>
    <property type="evidence" value="ECO:0007669"/>
    <property type="project" value="TreeGrafter"/>
</dbReference>
<accession>A0A9W5RDZ8</accession>
<evidence type="ECO:0000259" key="5">
    <source>
        <dbReference type="Pfam" id="PF17384"/>
    </source>
</evidence>
<proteinExistence type="inferred from homology"/>
<sequence>MSKAIEARIEALVAPIVSRADLFLESVTVTRGKEPLVRVTVDLKEGAGSVDADSVLQVSREISAVMDEDDPIESAYTLEVSTPGAERKLETARHFSRCIGHLVEIKTEAGERLKGRVVSSDDQSVTLSIPGKKGKPERETTVALDKITKAHSRIDFGSLGK</sequence>
<dbReference type="Pfam" id="PF02576">
    <property type="entry name" value="RimP_N"/>
    <property type="match status" value="1"/>
</dbReference>
<dbReference type="SUPFAM" id="SSF74942">
    <property type="entry name" value="YhbC-like, C-terminal domain"/>
    <property type="match status" value="1"/>
</dbReference>
<dbReference type="InterPro" id="IPR036847">
    <property type="entry name" value="RimP_C_sf"/>
</dbReference>
<dbReference type="PANTHER" id="PTHR33867">
    <property type="entry name" value="RIBOSOME MATURATION FACTOR RIMP"/>
    <property type="match status" value="1"/>
</dbReference>